<dbReference type="PANTHER" id="PTHR34961:SF5">
    <property type="entry name" value="TRANSMEMBRANE PROTEIN"/>
    <property type="match status" value="1"/>
</dbReference>
<evidence type="ECO:0000256" key="1">
    <source>
        <dbReference type="SAM" id="MobiDB-lite"/>
    </source>
</evidence>
<dbReference type="AlphaFoldDB" id="A0AA87ZR89"/>
<feature type="signal peptide" evidence="2">
    <location>
        <begin position="1"/>
        <end position="22"/>
    </location>
</feature>
<feature type="region of interest" description="Disordered" evidence="1">
    <location>
        <begin position="66"/>
        <end position="98"/>
    </location>
</feature>
<proteinExistence type="predicted"/>
<feature type="compositionally biased region" description="Basic and acidic residues" evidence="1">
    <location>
        <begin position="71"/>
        <end position="95"/>
    </location>
</feature>
<comment type="caution">
    <text evidence="3">The sequence shown here is derived from an EMBL/GenBank/DDBJ whole genome shotgun (WGS) entry which is preliminary data.</text>
</comment>
<evidence type="ECO:0000313" key="3">
    <source>
        <dbReference type="EMBL" id="GMN40953.1"/>
    </source>
</evidence>
<keyword evidence="2" id="KW-0732">Signal</keyword>
<feature type="region of interest" description="Disordered" evidence="1">
    <location>
        <begin position="119"/>
        <end position="147"/>
    </location>
</feature>
<sequence length="147" mass="16807">MSIVSCFFILLLCLSKQDSCKARLLGARFEGTFFSAEYFHYSGKGVSPVGEKVKLEMDSVQGGITIGGDSIDDHDHEHRVTTTQEHATKESERRKFSGGVLRKQPLVYVSWRVPFKKQDKYKNNHKDKHPGFFSDYSRPRTRPPSHN</sequence>
<evidence type="ECO:0000313" key="4">
    <source>
        <dbReference type="Proteomes" id="UP001187192"/>
    </source>
</evidence>
<protein>
    <submittedName>
        <fullName evidence="3">Uncharacterized protein</fullName>
    </submittedName>
</protein>
<organism evidence="3 4">
    <name type="scientific">Ficus carica</name>
    <name type="common">Common fig</name>
    <dbReference type="NCBI Taxonomy" id="3494"/>
    <lineage>
        <taxon>Eukaryota</taxon>
        <taxon>Viridiplantae</taxon>
        <taxon>Streptophyta</taxon>
        <taxon>Embryophyta</taxon>
        <taxon>Tracheophyta</taxon>
        <taxon>Spermatophyta</taxon>
        <taxon>Magnoliopsida</taxon>
        <taxon>eudicotyledons</taxon>
        <taxon>Gunneridae</taxon>
        <taxon>Pentapetalae</taxon>
        <taxon>rosids</taxon>
        <taxon>fabids</taxon>
        <taxon>Rosales</taxon>
        <taxon>Moraceae</taxon>
        <taxon>Ficeae</taxon>
        <taxon>Ficus</taxon>
    </lineage>
</organism>
<keyword evidence="4" id="KW-1185">Reference proteome</keyword>
<accession>A0AA87ZR89</accession>
<dbReference type="InterPro" id="IPR053313">
    <property type="entry name" value="RGF"/>
</dbReference>
<dbReference type="EMBL" id="BTGU01000012">
    <property type="protein sequence ID" value="GMN40953.1"/>
    <property type="molecule type" value="Genomic_DNA"/>
</dbReference>
<gene>
    <name evidence="3" type="ORF">TIFTF001_010189</name>
</gene>
<dbReference type="Proteomes" id="UP001187192">
    <property type="component" value="Unassembled WGS sequence"/>
</dbReference>
<feature type="chain" id="PRO_5041677196" evidence="2">
    <location>
        <begin position="23"/>
        <end position="147"/>
    </location>
</feature>
<name>A0AA87ZR89_FICCA</name>
<reference evidence="3" key="1">
    <citation type="submission" date="2023-07" db="EMBL/GenBank/DDBJ databases">
        <title>draft genome sequence of fig (Ficus carica).</title>
        <authorList>
            <person name="Takahashi T."/>
            <person name="Nishimura K."/>
        </authorList>
    </citation>
    <scope>NUCLEOTIDE SEQUENCE</scope>
</reference>
<evidence type="ECO:0000256" key="2">
    <source>
        <dbReference type="SAM" id="SignalP"/>
    </source>
</evidence>
<dbReference type="PANTHER" id="PTHR34961">
    <property type="entry name" value="TRANSMEMBRANE PROTEIN"/>
    <property type="match status" value="1"/>
</dbReference>